<protein>
    <submittedName>
        <fullName evidence="1">Uncharacterized protein</fullName>
    </submittedName>
</protein>
<sequence length="330" mass="37513">MMDEVVTTDAGEGFFNEVYGADAYVQAYVVCDEQLIEALERYGVKLDWCIRRGQTIIASGRGDLVRAFSRVLGGVEVLYKEEKEESEESPMMEFVRLLWGEGLLEEFKDIFGDSWELLLYLYYYIMGWLDDEEGPDVFGEKMKYVLEEILRRVFEAEVYGGSGDAVLNKAIEENEKLLEAAKKLLKAGEFLGPRLHLLEAGDEECSSLKKELREYVSKIWEFDLGGEIGRLDEIAGLFEKAAECYEEMRFYEHADKARQAAEALRTVSGLYREGAVLSGRLLADYLYGDLSAVIELIEAVQDKLYWLKARGVKAILAEALENAVRELRGD</sequence>
<gene>
    <name evidence="1" type="ORF">apy_03170</name>
</gene>
<dbReference type="EMBL" id="BDMD01000011">
    <property type="protein sequence ID" value="GBF08592.1"/>
    <property type="molecule type" value="Genomic_DNA"/>
</dbReference>
<comment type="caution">
    <text evidence="1">The sequence shown here is derived from an EMBL/GenBank/DDBJ whole genome shotgun (WGS) entry which is preliminary data.</text>
</comment>
<reference evidence="1 2" key="1">
    <citation type="submission" date="2017-02" db="EMBL/GenBank/DDBJ databases">
        <title>isolation and characterization of a novel temperate virus Aeropyrum globular virus 1 infecting hyperthermophilic archaeon Aeropyrum.</title>
        <authorList>
            <person name="Yumiya M."/>
            <person name="Yoshida T."/>
            <person name="Sako Y."/>
        </authorList>
    </citation>
    <scope>NUCLEOTIDE SEQUENCE [LARGE SCALE GENOMIC DNA]</scope>
    <source>
        <strain evidence="1 2">YK1-12-2013</strain>
    </source>
</reference>
<dbReference type="Proteomes" id="UP000291213">
    <property type="component" value="Unassembled WGS sequence"/>
</dbReference>
<organism evidence="1 2">
    <name type="scientific">Aeropyrum pernix</name>
    <dbReference type="NCBI Taxonomy" id="56636"/>
    <lineage>
        <taxon>Archaea</taxon>
        <taxon>Thermoproteota</taxon>
        <taxon>Thermoprotei</taxon>
        <taxon>Desulfurococcales</taxon>
        <taxon>Desulfurococcaceae</taxon>
        <taxon>Aeropyrum</taxon>
    </lineage>
</organism>
<dbReference type="AlphaFoldDB" id="A0A401H8C3"/>
<evidence type="ECO:0000313" key="2">
    <source>
        <dbReference type="Proteomes" id="UP000291213"/>
    </source>
</evidence>
<name>A0A401H8C3_AERPX</name>
<accession>A0A401H8C3</accession>
<evidence type="ECO:0000313" key="1">
    <source>
        <dbReference type="EMBL" id="GBF08592.1"/>
    </source>
</evidence>
<proteinExistence type="predicted"/>